<keyword evidence="4" id="KW-1185">Reference proteome</keyword>
<evidence type="ECO:0000259" key="2">
    <source>
        <dbReference type="PROSITE" id="PS00028"/>
    </source>
</evidence>
<dbReference type="OrthoDB" id="5071130at2759"/>
<organism evidence="3 4">
    <name type="scientific">Fusarium piperis</name>
    <dbReference type="NCBI Taxonomy" id="1435070"/>
    <lineage>
        <taxon>Eukaryota</taxon>
        <taxon>Fungi</taxon>
        <taxon>Dikarya</taxon>
        <taxon>Ascomycota</taxon>
        <taxon>Pezizomycotina</taxon>
        <taxon>Sordariomycetes</taxon>
        <taxon>Hypocreomycetidae</taxon>
        <taxon>Hypocreales</taxon>
        <taxon>Nectriaceae</taxon>
        <taxon>Fusarium</taxon>
        <taxon>Fusarium solani species complex</taxon>
    </lineage>
</organism>
<dbReference type="Proteomes" id="UP001140502">
    <property type="component" value="Unassembled WGS sequence"/>
</dbReference>
<feature type="compositionally biased region" description="Pro residues" evidence="1">
    <location>
        <begin position="489"/>
        <end position="501"/>
    </location>
</feature>
<evidence type="ECO:0000313" key="4">
    <source>
        <dbReference type="Proteomes" id="UP001140502"/>
    </source>
</evidence>
<proteinExistence type="predicted"/>
<feature type="compositionally biased region" description="Acidic residues" evidence="1">
    <location>
        <begin position="530"/>
        <end position="539"/>
    </location>
</feature>
<feature type="region of interest" description="Disordered" evidence="1">
    <location>
        <begin position="329"/>
        <end position="354"/>
    </location>
</feature>
<dbReference type="PROSITE" id="PS00028">
    <property type="entry name" value="ZINC_FINGER_C2H2_1"/>
    <property type="match status" value="1"/>
</dbReference>
<feature type="compositionally biased region" description="Polar residues" evidence="1">
    <location>
        <begin position="434"/>
        <end position="444"/>
    </location>
</feature>
<dbReference type="InterPro" id="IPR013087">
    <property type="entry name" value="Znf_C2H2_type"/>
</dbReference>
<feature type="domain" description="C2H2-type" evidence="2">
    <location>
        <begin position="282"/>
        <end position="302"/>
    </location>
</feature>
<gene>
    <name evidence="3" type="ORF">N0V84_001451</name>
</gene>
<accession>A0A9W9BSI7</accession>
<feature type="region of interest" description="Disordered" evidence="1">
    <location>
        <begin position="523"/>
        <end position="561"/>
    </location>
</feature>
<dbReference type="SMART" id="SM00355">
    <property type="entry name" value="ZnF_C2H2"/>
    <property type="match status" value="2"/>
</dbReference>
<dbReference type="EMBL" id="JAPEUR010000015">
    <property type="protein sequence ID" value="KAJ4328083.1"/>
    <property type="molecule type" value="Genomic_DNA"/>
</dbReference>
<reference evidence="3" key="1">
    <citation type="submission" date="2022-10" db="EMBL/GenBank/DDBJ databases">
        <title>Tapping the CABI collections for fungal endophytes: first genome assemblies for Collariella, Neodidymelliopsis, Ascochyta clinopodiicola, Didymella pomorum, Didymosphaeria variabile, Neocosmospora piperis and Neocucurbitaria cava.</title>
        <authorList>
            <person name="Hill R."/>
        </authorList>
    </citation>
    <scope>NUCLEOTIDE SEQUENCE</scope>
    <source>
        <strain evidence="3">IMI 366586</strain>
    </source>
</reference>
<comment type="caution">
    <text evidence="3">The sequence shown here is derived from an EMBL/GenBank/DDBJ whole genome shotgun (WGS) entry which is preliminary data.</text>
</comment>
<sequence>MTDQLGDEVISPWIRPLTEDEGAVGKEPEHATKVGDVDYVVSSSTARGDAFSRFKQKYGGVPKSNSEPHNVMFPMHSTPFGISPGFDTDHVQVWKGFQQVDRLDEPTSKNTTTPGRYESVNSTMSGTTYVSAEYNPLENNVFELPDAPYNSNPSKCTDEGPLFRAYFSDAHSVLQTTSQIRQLIVSLNPHLRDSNAYLTDRIAYHYATQVYKLEWQRPFLGISGSLESSFFHPFVCTWESCRGIKAFGSLDDLIVHMDAVHKRREITRSRLLRPPEHQLLICQFCDLRYADFNFLDKHVATHMIQIGQAFLDGTWREIEADPGASLGIWQKKPVELDNSPEPPRAKSDPPPKGRFIYSGMFPRAVIEDLASKSRPQRAKTPHHELFSLMTPPPVAEGSRVVSPPRRKTPHQSMPSPIRPMDSIPESPRVVSPPSAKTAQHNLVSPATPKEPMPTSLNIVSPRKEKLLDVILSPSARLRDNDPVTSTPVSPKPPETPPPPKPSFKQIGMATVEVKMVLSTIATRTATAGGDESDSDESEASSEGSEARDAEHGAGSGTGMGQAWVGAPASNILDVVTSVLAAAAAV</sequence>
<protein>
    <recommendedName>
        <fullName evidence="2">C2H2-type domain-containing protein</fullName>
    </recommendedName>
</protein>
<evidence type="ECO:0000256" key="1">
    <source>
        <dbReference type="SAM" id="MobiDB-lite"/>
    </source>
</evidence>
<feature type="region of interest" description="Disordered" evidence="1">
    <location>
        <begin position="371"/>
        <end position="460"/>
    </location>
</feature>
<feature type="region of interest" description="Disordered" evidence="1">
    <location>
        <begin position="472"/>
        <end position="504"/>
    </location>
</feature>
<dbReference type="AlphaFoldDB" id="A0A9W9BSI7"/>
<evidence type="ECO:0000313" key="3">
    <source>
        <dbReference type="EMBL" id="KAJ4328083.1"/>
    </source>
</evidence>
<name>A0A9W9BSI7_9HYPO</name>